<feature type="compositionally biased region" description="Polar residues" evidence="1">
    <location>
        <begin position="155"/>
        <end position="167"/>
    </location>
</feature>
<evidence type="ECO:0000313" key="3">
    <source>
        <dbReference type="Proteomes" id="UP000279259"/>
    </source>
</evidence>
<dbReference type="AlphaFoldDB" id="A0A427Y3G3"/>
<dbReference type="EMBL" id="RSCD01000019">
    <property type="protein sequence ID" value="RSH85629.1"/>
    <property type="molecule type" value="Genomic_DNA"/>
</dbReference>
<reference evidence="2 3" key="1">
    <citation type="submission" date="2018-11" db="EMBL/GenBank/DDBJ databases">
        <title>Genome sequence of Saitozyma podzolica DSM 27192.</title>
        <authorList>
            <person name="Aliyu H."/>
            <person name="Gorte O."/>
            <person name="Ochsenreither K."/>
        </authorList>
    </citation>
    <scope>NUCLEOTIDE SEQUENCE [LARGE SCALE GENOMIC DNA]</scope>
    <source>
        <strain evidence="2 3">DSM 27192</strain>
    </source>
</reference>
<evidence type="ECO:0000256" key="1">
    <source>
        <dbReference type="SAM" id="MobiDB-lite"/>
    </source>
</evidence>
<protein>
    <submittedName>
        <fullName evidence="2">Uncharacterized protein</fullName>
    </submittedName>
</protein>
<keyword evidence="3" id="KW-1185">Reference proteome</keyword>
<gene>
    <name evidence="2" type="ORF">EHS25_003768</name>
</gene>
<organism evidence="2 3">
    <name type="scientific">Saitozyma podzolica</name>
    <dbReference type="NCBI Taxonomy" id="1890683"/>
    <lineage>
        <taxon>Eukaryota</taxon>
        <taxon>Fungi</taxon>
        <taxon>Dikarya</taxon>
        <taxon>Basidiomycota</taxon>
        <taxon>Agaricomycotina</taxon>
        <taxon>Tremellomycetes</taxon>
        <taxon>Tremellales</taxon>
        <taxon>Trimorphomycetaceae</taxon>
        <taxon>Saitozyma</taxon>
    </lineage>
</organism>
<dbReference type="OrthoDB" id="10358988at2759"/>
<evidence type="ECO:0000313" key="2">
    <source>
        <dbReference type="EMBL" id="RSH85629.1"/>
    </source>
</evidence>
<proteinExistence type="predicted"/>
<accession>A0A427Y3G3</accession>
<sequence length="167" mass="18002">MSQPQNSFDAGLDVSKVIARQAEYNKSSNTAGSNSLGTWLALKDVLDHTVAEAYGFSRRLQDLSETALQNDPDASVVQSGLDSHVISVRDRWIRWTVKAAEFLPEGFDEAFVVSYVDNKRMSVTVGSTAALTGDNSTVEDTVEGEREGGAESDPAVTQLTATQLTVD</sequence>
<dbReference type="Proteomes" id="UP000279259">
    <property type="component" value="Unassembled WGS sequence"/>
</dbReference>
<name>A0A427Y3G3_9TREE</name>
<feature type="region of interest" description="Disordered" evidence="1">
    <location>
        <begin position="135"/>
        <end position="167"/>
    </location>
</feature>
<comment type="caution">
    <text evidence="2">The sequence shown here is derived from an EMBL/GenBank/DDBJ whole genome shotgun (WGS) entry which is preliminary data.</text>
</comment>